<name>A0ABW7NXJ9_9GAMM</name>
<keyword evidence="1" id="KW-0472">Membrane</keyword>
<dbReference type="PANTHER" id="PTHR40547:SF1">
    <property type="entry name" value="SLL0298 PROTEIN"/>
    <property type="match status" value="1"/>
</dbReference>
<accession>A0ABW7NXJ9</accession>
<dbReference type="Pfam" id="PF09835">
    <property type="entry name" value="DUF2062"/>
    <property type="match status" value="1"/>
</dbReference>
<dbReference type="EMBL" id="JBGFTR010000001">
    <property type="protein sequence ID" value="MFH7563881.1"/>
    <property type="molecule type" value="Genomic_DNA"/>
</dbReference>
<keyword evidence="1" id="KW-1133">Transmembrane helix</keyword>
<dbReference type="RefSeq" id="WP_019935499.1">
    <property type="nucleotide sequence ID" value="NZ_JBGFTR010000001.1"/>
</dbReference>
<dbReference type="SUPFAM" id="SSF103473">
    <property type="entry name" value="MFS general substrate transporter"/>
    <property type="match status" value="1"/>
</dbReference>
<gene>
    <name evidence="3" type="ORF">AB9R89_00865</name>
</gene>
<feature type="transmembrane region" description="Helical" evidence="1">
    <location>
        <begin position="122"/>
        <end position="147"/>
    </location>
</feature>
<dbReference type="InterPro" id="IPR018639">
    <property type="entry name" value="DUF2062"/>
</dbReference>
<keyword evidence="4" id="KW-1185">Reference proteome</keyword>
<dbReference type="InterPro" id="IPR036259">
    <property type="entry name" value="MFS_trans_sf"/>
</dbReference>
<feature type="domain" description="DUF2062" evidence="2">
    <location>
        <begin position="22"/>
        <end position="157"/>
    </location>
</feature>
<sequence>MLRQWVRNRMPSQEALRQHKVLRLFGDRLLDPDYWFCNRHSAAVAVAAGLFAAWLPLPMHTLVAIALAVLMRGYLPLAIAMVWVNNPLTIAPMFYLAYELGLTLLNQPEVQFSAGFSLEHEALAVAAPLFAGSLLLALASAALGWLLTRLGWRWKVQLALLRRRARREP</sequence>
<evidence type="ECO:0000256" key="1">
    <source>
        <dbReference type="SAM" id="Phobius"/>
    </source>
</evidence>
<evidence type="ECO:0000259" key="2">
    <source>
        <dbReference type="Pfam" id="PF09835"/>
    </source>
</evidence>
<proteinExistence type="predicted"/>
<reference evidence="3 4" key="1">
    <citation type="submission" date="2024-08" db="EMBL/GenBank/DDBJ databases">
        <title>Oceanimonas smirnovii Genome sequencing and assembly.</title>
        <authorList>
            <person name="Tang B."/>
        </authorList>
    </citation>
    <scope>NUCLEOTIDE SEQUENCE [LARGE SCALE GENOMIC DNA]</scope>
    <source>
        <strain evidence="3 4">OS2020-119</strain>
    </source>
</reference>
<organism evidence="3 4">
    <name type="scientific">Oceanimonas smirnovii</name>
    <dbReference type="NCBI Taxonomy" id="264574"/>
    <lineage>
        <taxon>Bacteria</taxon>
        <taxon>Pseudomonadati</taxon>
        <taxon>Pseudomonadota</taxon>
        <taxon>Gammaproteobacteria</taxon>
        <taxon>Aeromonadales</taxon>
        <taxon>Aeromonadaceae</taxon>
        <taxon>Oceanimonas</taxon>
    </lineage>
</organism>
<protein>
    <submittedName>
        <fullName evidence="3">DUF2062 domain-containing protein</fullName>
    </submittedName>
</protein>
<keyword evidence="1" id="KW-0812">Transmembrane</keyword>
<evidence type="ECO:0000313" key="4">
    <source>
        <dbReference type="Proteomes" id="UP001610706"/>
    </source>
</evidence>
<dbReference type="PANTHER" id="PTHR40547">
    <property type="entry name" value="SLL0298 PROTEIN"/>
    <property type="match status" value="1"/>
</dbReference>
<evidence type="ECO:0000313" key="3">
    <source>
        <dbReference type="EMBL" id="MFH7563881.1"/>
    </source>
</evidence>
<comment type="caution">
    <text evidence="3">The sequence shown here is derived from an EMBL/GenBank/DDBJ whole genome shotgun (WGS) entry which is preliminary data.</text>
</comment>
<dbReference type="Proteomes" id="UP001610706">
    <property type="component" value="Unassembled WGS sequence"/>
</dbReference>